<comment type="subcellular location">
    <subcellularLocation>
        <location evidence="1">Cell membrane</location>
        <topology evidence="1">Multi-pass membrane protein</topology>
    </subcellularLocation>
</comment>
<evidence type="ECO:0000313" key="8">
    <source>
        <dbReference type="Proteomes" id="UP001524502"/>
    </source>
</evidence>
<dbReference type="Gene3D" id="1.20.1740.10">
    <property type="entry name" value="Amino acid/polyamine transporter I"/>
    <property type="match status" value="1"/>
</dbReference>
<keyword evidence="5 6" id="KW-0472">Membrane</keyword>
<comment type="caution">
    <text evidence="7">The sequence shown here is derived from an EMBL/GenBank/DDBJ whole genome shotgun (WGS) entry which is preliminary data.</text>
</comment>
<evidence type="ECO:0000256" key="3">
    <source>
        <dbReference type="ARBA" id="ARBA00022692"/>
    </source>
</evidence>
<dbReference type="InterPro" id="IPR050367">
    <property type="entry name" value="APC_superfamily"/>
</dbReference>
<keyword evidence="8" id="KW-1185">Reference proteome</keyword>
<dbReference type="Pfam" id="PF13520">
    <property type="entry name" value="AA_permease_2"/>
    <property type="match status" value="1"/>
</dbReference>
<feature type="transmembrane region" description="Helical" evidence="6">
    <location>
        <begin position="21"/>
        <end position="42"/>
    </location>
</feature>
<feature type="transmembrane region" description="Helical" evidence="6">
    <location>
        <begin position="162"/>
        <end position="184"/>
    </location>
</feature>
<name>A0ABT1RM06_9FIRM</name>
<sequence>MKDLHINQPALLKRCFGMRESITITVGTVIGVGLFTVGSGAVGVLGPAVIFATFAALLISIYPALIYAEMGAALPFAGGTYQYASLGLGRPFGMLAGWNFIISMISVASGEALAFSFYLRTLFLALGISLPVSDPLIASAAILFFVILSVRGVEMSGRLQNGFMFFFWGITLVWFITMLPVFHLDSFSAAGIQGSGGLKGFFPCVAMIWWCFAGFETCCAMGEEVCFPRINLPRALFLAPFIVFTVTALFQWALISISPADSLAALAAADAPYAHAMKTAGIVGFPLILLCLGITLGGDFSTLNAAIAAPARYLFTMARDNAIPPIFGRIHPRFNSPFVALILLGLLMILLVSTGSITYIASLSLFATLLYYVIGMASALGLRKKYPDLTRSYRAPGLAAGAAISIVIYLLLMTQLSPEAVIAGILWSCLGLLLFFTRNGFKKMPETEKEKVDFLFTGDAIDEPSDSERKKMDREYGIWRAAVICAAVGVALLYVFSFLF</sequence>
<dbReference type="PIRSF" id="PIRSF006060">
    <property type="entry name" value="AA_transporter"/>
    <property type="match status" value="1"/>
</dbReference>
<feature type="transmembrane region" description="Helical" evidence="6">
    <location>
        <begin position="196"/>
        <end position="215"/>
    </location>
</feature>
<dbReference type="Proteomes" id="UP001524502">
    <property type="component" value="Unassembled WGS sequence"/>
</dbReference>
<keyword evidence="4 6" id="KW-1133">Transmembrane helix</keyword>
<evidence type="ECO:0000256" key="4">
    <source>
        <dbReference type="ARBA" id="ARBA00022989"/>
    </source>
</evidence>
<dbReference type="PANTHER" id="PTHR42770">
    <property type="entry name" value="AMINO ACID TRANSPORTER-RELATED"/>
    <property type="match status" value="1"/>
</dbReference>
<proteinExistence type="predicted"/>
<protein>
    <submittedName>
        <fullName evidence="7">APC family permease</fullName>
    </submittedName>
</protein>
<evidence type="ECO:0000256" key="2">
    <source>
        <dbReference type="ARBA" id="ARBA00022475"/>
    </source>
</evidence>
<keyword evidence="3 6" id="KW-0812">Transmembrane</keyword>
<feature type="transmembrane region" description="Helical" evidence="6">
    <location>
        <begin position="124"/>
        <end position="150"/>
    </location>
</feature>
<evidence type="ECO:0000256" key="6">
    <source>
        <dbReference type="SAM" id="Phobius"/>
    </source>
</evidence>
<evidence type="ECO:0000313" key="7">
    <source>
        <dbReference type="EMBL" id="MCQ4636230.1"/>
    </source>
</evidence>
<dbReference type="RefSeq" id="WP_256131414.1">
    <property type="nucleotide sequence ID" value="NZ_JANFXK010000005.1"/>
</dbReference>
<feature type="transmembrane region" description="Helical" evidence="6">
    <location>
        <begin position="48"/>
        <end position="68"/>
    </location>
</feature>
<feature type="transmembrane region" description="Helical" evidence="6">
    <location>
        <begin position="235"/>
        <end position="255"/>
    </location>
</feature>
<feature type="transmembrane region" description="Helical" evidence="6">
    <location>
        <begin position="275"/>
        <end position="296"/>
    </location>
</feature>
<dbReference type="EMBL" id="JANFXK010000005">
    <property type="protein sequence ID" value="MCQ4636230.1"/>
    <property type="molecule type" value="Genomic_DNA"/>
</dbReference>
<reference evidence="7 8" key="1">
    <citation type="submission" date="2022-06" db="EMBL/GenBank/DDBJ databases">
        <title>Isolation of gut microbiota from human fecal samples.</title>
        <authorList>
            <person name="Pamer E.G."/>
            <person name="Barat B."/>
            <person name="Waligurski E."/>
            <person name="Medina S."/>
            <person name="Paddock L."/>
            <person name="Mostad J."/>
        </authorList>
    </citation>
    <scope>NUCLEOTIDE SEQUENCE [LARGE SCALE GENOMIC DNA]</scope>
    <source>
        <strain evidence="7 8">SL.3.17</strain>
    </source>
</reference>
<feature type="transmembrane region" description="Helical" evidence="6">
    <location>
        <begin position="95"/>
        <end position="118"/>
    </location>
</feature>
<keyword evidence="2" id="KW-1003">Cell membrane</keyword>
<feature type="transmembrane region" description="Helical" evidence="6">
    <location>
        <begin position="363"/>
        <end position="383"/>
    </location>
</feature>
<feature type="transmembrane region" description="Helical" evidence="6">
    <location>
        <begin position="338"/>
        <end position="357"/>
    </location>
</feature>
<organism evidence="7 8">
    <name type="scientific">Anaerovorax odorimutans</name>
    <dbReference type="NCBI Taxonomy" id="109327"/>
    <lineage>
        <taxon>Bacteria</taxon>
        <taxon>Bacillati</taxon>
        <taxon>Bacillota</taxon>
        <taxon>Clostridia</taxon>
        <taxon>Peptostreptococcales</taxon>
        <taxon>Anaerovoracaceae</taxon>
        <taxon>Anaerovorax</taxon>
    </lineage>
</organism>
<evidence type="ECO:0000256" key="1">
    <source>
        <dbReference type="ARBA" id="ARBA00004651"/>
    </source>
</evidence>
<dbReference type="InterPro" id="IPR002293">
    <property type="entry name" value="AA/rel_permease1"/>
</dbReference>
<dbReference type="PANTHER" id="PTHR42770:SF7">
    <property type="entry name" value="MEMBRANE PROTEIN"/>
    <property type="match status" value="1"/>
</dbReference>
<gene>
    <name evidence="7" type="ORF">NE619_05775</name>
</gene>
<feature type="transmembrane region" description="Helical" evidence="6">
    <location>
        <begin position="395"/>
        <end position="414"/>
    </location>
</feature>
<feature type="transmembrane region" description="Helical" evidence="6">
    <location>
        <begin position="420"/>
        <end position="441"/>
    </location>
</feature>
<accession>A0ABT1RM06</accession>
<evidence type="ECO:0000256" key="5">
    <source>
        <dbReference type="ARBA" id="ARBA00023136"/>
    </source>
</evidence>
<feature type="transmembrane region" description="Helical" evidence="6">
    <location>
        <begin position="478"/>
        <end position="499"/>
    </location>
</feature>